<dbReference type="HOGENOM" id="CLU_029243_0_2_11"/>
<comment type="pathway">
    <text evidence="2">Cell wall biogenesis; peptidoglycan biosynthesis.</text>
</comment>
<evidence type="ECO:0000256" key="14">
    <source>
        <dbReference type="ARBA" id="ARBA00032370"/>
    </source>
</evidence>
<evidence type="ECO:0000256" key="12">
    <source>
        <dbReference type="ARBA" id="ARBA00023306"/>
    </source>
</evidence>
<keyword evidence="6" id="KW-0808">Transferase</keyword>
<evidence type="ECO:0000256" key="6">
    <source>
        <dbReference type="ARBA" id="ARBA00022679"/>
    </source>
</evidence>
<evidence type="ECO:0000256" key="9">
    <source>
        <dbReference type="ARBA" id="ARBA00022984"/>
    </source>
</evidence>
<reference evidence="23 24" key="1">
    <citation type="submission" date="2014-07" db="EMBL/GenBank/DDBJ databases">
        <title>Genome Sequencing of Dermacoccus nishinomiyaensis.</title>
        <authorList>
            <person name="Hong K.W."/>
            <person name="Chan K.G."/>
        </authorList>
    </citation>
    <scope>NUCLEOTIDE SEQUENCE [LARGE SCALE GENOMIC DNA]</scope>
    <source>
        <strain evidence="23 24">M25</strain>
    </source>
</reference>
<dbReference type="GO" id="GO:0009252">
    <property type="term" value="P:peptidoglycan biosynthetic process"/>
    <property type="evidence" value="ECO:0007669"/>
    <property type="project" value="UniProtKB-KW"/>
</dbReference>
<dbReference type="EMBL" id="CP008889">
    <property type="protein sequence ID" value="AIF40552.1"/>
    <property type="molecule type" value="Genomic_DNA"/>
</dbReference>
<evidence type="ECO:0000256" key="13">
    <source>
        <dbReference type="ARBA" id="ARBA00023316"/>
    </source>
</evidence>
<evidence type="ECO:0000256" key="7">
    <source>
        <dbReference type="ARBA" id="ARBA00022692"/>
    </source>
</evidence>
<evidence type="ECO:0000256" key="15">
    <source>
        <dbReference type="ARBA" id="ARBA00033270"/>
    </source>
</evidence>
<feature type="transmembrane region" description="Helical" evidence="22">
    <location>
        <begin position="76"/>
        <end position="94"/>
    </location>
</feature>
<comment type="similarity">
    <text evidence="16">Belongs to the SEDS family. FtsW subfamily.</text>
</comment>
<proteinExistence type="inferred from homology"/>
<sequence>MTATRLSWRDSPAVQGASRQLRGRLKWLESPLATYYLILGSAGMLVGLGLVMVLSASSVTSYMDTQSPYSDFTKQAVFAVVGVIVATVTSRLPIRVFKVMAFPLMLAALFLQVLVMVPGIGVEVLGNRNWIRVGGLQIQPSEIGKVALILMVALVLSNRQAYLHDPRRSILPTVPYVVLLIGLIMLGKDLGTTMVVAVIYLGMLWCAGARKALFGWLAALALVTLPIAVWTSGNRTSRIQAWLGGCDNVDLDGCYQKVHGMYALAGGGVWGLGPGASREKWQWLPEAHNDFIFAIIGEELGLPGALTVLALYVVLAYACYRLIAQTRDMFVRVASAGIMVWICFQAMVNIGSVLGIFPIVGVPLPLVSYGGSALVMTLFGIGILLAFARQEPGAAEALTLKPRRVARTLAVLPRRKG</sequence>
<evidence type="ECO:0000313" key="23">
    <source>
        <dbReference type="EMBL" id="AIF40552.1"/>
    </source>
</evidence>
<evidence type="ECO:0000256" key="17">
    <source>
        <dbReference type="ARBA" id="ARBA00041185"/>
    </source>
</evidence>
<dbReference type="KEGG" id="dni:HX89_05925"/>
<evidence type="ECO:0000256" key="4">
    <source>
        <dbReference type="ARBA" id="ARBA00022618"/>
    </source>
</evidence>
<keyword evidence="9" id="KW-0573">Peptidoglycan synthesis</keyword>
<dbReference type="GO" id="GO:0071555">
    <property type="term" value="P:cell wall organization"/>
    <property type="evidence" value="ECO:0007669"/>
    <property type="project" value="UniProtKB-KW"/>
</dbReference>
<evidence type="ECO:0000256" key="11">
    <source>
        <dbReference type="ARBA" id="ARBA00023136"/>
    </source>
</evidence>
<name>A0A075JGY1_9MICO</name>
<protein>
    <recommendedName>
        <fullName evidence="17">Probable peptidoglycan glycosyltransferase FtsW</fullName>
        <ecNumber evidence="19">2.4.99.28</ecNumber>
    </recommendedName>
    <alternativeName>
        <fullName evidence="18">Cell division protein FtsW</fullName>
    </alternativeName>
    <alternativeName>
        <fullName evidence="15">Cell wall polymerase</fullName>
    </alternativeName>
    <alternativeName>
        <fullName evidence="14">Peptidoglycan polymerase</fullName>
    </alternativeName>
</protein>
<evidence type="ECO:0000256" key="2">
    <source>
        <dbReference type="ARBA" id="ARBA00004752"/>
    </source>
</evidence>
<dbReference type="PANTHER" id="PTHR30474">
    <property type="entry name" value="CELL CYCLE PROTEIN"/>
    <property type="match status" value="1"/>
</dbReference>
<dbReference type="Proteomes" id="UP000027986">
    <property type="component" value="Chromosome"/>
</dbReference>
<keyword evidence="12" id="KW-0131">Cell cycle</keyword>
<feature type="transmembrane region" description="Helical" evidence="22">
    <location>
        <begin position="336"/>
        <end position="360"/>
    </location>
</feature>
<evidence type="ECO:0000256" key="22">
    <source>
        <dbReference type="SAM" id="Phobius"/>
    </source>
</evidence>
<comment type="catalytic activity">
    <reaction evidence="20">
        <text>[GlcNAc-(1-&gt;4)-Mur2Ac(oyl-L-Ala-gamma-D-Glu-L-Lys-D-Ala-D-Ala)](n)-di-trans,octa-cis-undecaprenyl diphosphate + beta-D-GlcNAc-(1-&gt;4)-Mur2Ac(oyl-L-Ala-gamma-D-Glu-L-Lys-D-Ala-D-Ala)-di-trans,octa-cis-undecaprenyl diphosphate = [GlcNAc-(1-&gt;4)-Mur2Ac(oyl-L-Ala-gamma-D-Glu-L-Lys-D-Ala-D-Ala)](n+1)-di-trans,octa-cis-undecaprenyl diphosphate + di-trans,octa-cis-undecaprenyl diphosphate + H(+)</text>
        <dbReference type="Rhea" id="RHEA:23708"/>
        <dbReference type="Rhea" id="RHEA-COMP:9602"/>
        <dbReference type="Rhea" id="RHEA-COMP:9603"/>
        <dbReference type="ChEBI" id="CHEBI:15378"/>
        <dbReference type="ChEBI" id="CHEBI:58405"/>
        <dbReference type="ChEBI" id="CHEBI:60033"/>
        <dbReference type="ChEBI" id="CHEBI:78435"/>
        <dbReference type="EC" id="2.4.99.28"/>
    </reaction>
</comment>
<feature type="transmembrane region" description="Helical" evidence="22">
    <location>
        <begin position="33"/>
        <end position="55"/>
    </location>
</feature>
<dbReference type="InterPro" id="IPR001182">
    <property type="entry name" value="FtsW/RodA"/>
</dbReference>
<feature type="transmembrane region" description="Helical" evidence="22">
    <location>
        <begin position="100"/>
        <end position="122"/>
    </location>
</feature>
<evidence type="ECO:0000256" key="8">
    <source>
        <dbReference type="ARBA" id="ARBA00022960"/>
    </source>
</evidence>
<keyword evidence="3" id="KW-1003">Cell membrane</keyword>
<dbReference type="EC" id="2.4.99.28" evidence="19"/>
<gene>
    <name evidence="23" type="ORF">HX89_05925</name>
</gene>
<organism evidence="23 24">
    <name type="scientific">Dermacoccus nishinomiyaensis</name>
    <dbReference type="NCBI Taxonomy" id="1274"/>
    <lineage>
        <taxon>Bacteria</taxon>
        <taxon>Bacillati</taxon>
        <taxon>Actinomycetota</taxon>
        <taxon>Actinomycetes</taxon>
        <taxon>Micrococcales</taxon>
        <taxon>Dermacoccaceae</taxon>
        <taxon>Dermacoccus</taxon>
    </lineage>
</organism>
<dbReference type="NCBIfam" id="TIGR02614">
    <property type="entry name" value="ftsW"/>
    <property type="match status" value="1"/>
</dbReference>
<keyword evidence="13" id="KW-0961">Cell wall biogenesis/degradation</keyword>
<dbReference type="InterPro" id="IPR018365">
    <property type="entry name" value="Cell_cycle_FtsW-rel_CS"/>
</dbReference>
<feature type="transmembrane region" description="Helical" evidence="22">
    <location>
        <begin position="174"/>
        <end position="201"/>
    </location>
</feature>
<keyword evidence="4 23" id="KW-0132">Cell division</keyword>
<feature type="transmembrane region" description="Helical" evidence="22">
    <location>
        <begin position="143"/>
        <end position="162"/>
    </location>
</feature>
<keyword evidence="11 22" id="KW-0472">Membrane</keyword>
<dbReference type="GO" id="GO:0032153">
    <property type="term" value="C:cell division site"/>
    <property type="evidence" value="ECO:0007669"/>
    <property type="project" value="TreeGrafter"/>
</dbReference>
<dbReference type="GeneID" id="41840714"/>
<evidence type="ECO:0000256" key="16">
    <source>
        <dbReference type="ARBA" id="ARBA00038053"/>
    </source>
</evidence>
<dbReference type="GO" id="GO:0051301">
    <property type="term" value="P:cell division"/>
    <property type="evidence" value="ECO:0007669"/>
    <property type="project" value="UniProtKB-KW"/>
</dbReference>
<evidence type="ECO:0000256" key="3">
    <source>
        <dbReference type="ARBA" id="ARBA00022475"/>
    </source>
</evidence>
<dbReference type="GO" id="GO:0008955">
    <property type="term" value="F:peptidoglycan glycosyltransferase activity"/>
    <property type="evidence" value="ECO:0007669"/>
    <property type="project" value="UniProtKB-EC"/>
</dbReference>
<keyword evidence="10 22" id="KW-1133">Transmembrane helix</keyword>
<dbReference type="PROSITE" id="PS00428">
    <property type="entry name" value="FTSW_RODA_SPOVE"/>
    <property type="match status" value="1"/>
</dbReference>
<dbReference type="GO" id="GO:0015648">
    <property type="term" value="F:lipid-linked peptidoglycan transporter activity"/>
    <property type="evidence" value="ECO:0007669"/>
    <property type="project" value="TreeGrafter"/>
</dbReference>
<dbReference type="AlphaFoldDB" id="A0A075JGY1"/>
<dbReference type="GO" id="GO:0005886">
    <property type="term" value="C:plasma membrane"/>
    <property type="evidence" value="ECO:0007669"/>
    <property type="project" value="UniProtKB-SubCell"/>
</dbReference>
<keyword evidence="24" id="KW-1185">Reference proteome</keyword>
<evidence type="ECO:0000256" key="19">
    <source>
        <dbReference type="ARBA" id="ARBA00044770"/>
    </source>
</evidence>
<dbReference type="Pfam" id="PF01098">
    <property type="entry name" value="FTSW_RODA_SPOVE"/>
    <property type="match status" value="1"/>
</dbReference>
<evidence type="ECO:0000313" key="24">
    <source>
        <dbReference type="Proteomes" id="UP000027986"/>
    </source>
</evidence>
<dbReference type="GO" id="GO:0008360">
    <property type="term" value="P:regulation of cell shape"/>
    <property type="evidence" value="ECO:0007669"/>
    <property type="project" value="UniProtKB-KW"/>
</dbReference>
<dbReference type="OrthoDB" id="9768187at2"/>
<comment type="subcellular location">
    <subcellularLocation>
        <location evidence="1">Cell membrane</location>
        <topology evidence="1">Multi-pass membrane protein</topology>
    </subcellularLocation>
</comment>
<feature type="transmembrane region" description="Helical" evidence="22">
    <location>
        <begin position="366"/>
        <end position="388"/>
    </location>
</feature>
<comment type="function">
    <text evidence="21">Peptidoglycan polymerase that is essential for cell division.</text>
</comment>
<dbReference type="RefSeq" id="WP_038567737.1">
    <property type="nucleotide sequence ID" value="NZ_CP008889.1"/>
</dbReference>
<keyword evidence="8" id="KW-0133">Cell shape</keyword>
<feature type="transmembrane region" description="Helical" evidence="22">
    <location>
        <begin position="300"/>
        <end position="324"/>
    </location>
</feature>
<evidence type="ECO:0000256" key="21">
    <source>
        <dbReference type="ARBA" id="ARBA00049966"/>
    </source>
</evidence>
<feature type="transmembrane region" description="Helical" evidence="22">
    <location>
        <begin position="213"/>
        <end position="233"/>
    </location>
</feature>
<evidence type="ECO:0000256" key="1">
    <source>
        <dbReference type="ARBA" id="ARBA00004651"/>
    </source>
</evidence>
<evidence type="ECO:0000256" key="10">
    <source>
        <dbReference type="ARBA" id="ARBA00022989"/>
    </source>
</evidence>
<dbReference type="eggNOG" id="COG0772">
    <property type="taxonomic scope" value="Bacteria"/>
</dbReference>
<dbReference type="InterPro" id="IPR013437">
    <property type="entry name" value="FtsW"/>
</dbReference>
<evidence type="ECO:0000256" key="20">
    <source>
        <dbReference type="ARBA" id="ARBA00049902"/>
    </source>
</evidence>
<evidence type="ECO:0000256" key="5">
    <source>
        <dbReference type="ARBA" id="ARBA00022676"/>
    </source>
</evidence>
<keyword evidence="5" id="KW-0328">Glycosyltransferase</keyword>
<evidence type="ECO:0000256" key="18">
    <source>
        <dbReference type="ARBA" id="ARBA00041418"/>
    </source>
</evidence>
<keyword evidence="7 22" id="KW-0812">Transmembrane</keyword>
<dbReference type="PANTHER" id="PTHR30474:SF2">
    <property type="entry name" value="PEPTIDOGLYCAN GLYCOSYLTRANSFERASE FTSW-RELATED"/>
    <property type="match status" value="1"/>
</dbReference>
<accession>A0A075JGY1</accession>